<comment type="function">
    <text evidence="4">Component of the eIF2 complex that functions in the early steps of protein synthesis by forming a ternary complex with GTP and initiator tRNA. This complex binds to a 40S ribosomal subunit, followed by mRNA binding to form a 43S pre-initiation complex (43S PIC). Junction of the 60S ribosomal subunit to form the 80S initiation complex is preceded by hydrolysis of the GTP bound to eIF2 and release of an eIF2-GDP binary complex. In order for eIF2 to recycle and catalyze another round of initiation, the GDP bound to eIF2 must exchange with GTP by way of a reaction catalyzed by eIF2B.</text>
</comment>
<evidence type="ECO:0000256" key="1">
    <source>
        <dbReference type="ARBA" id="ARBA00010397"/>
    </source>
</evidence>
<keyword evidence="2 8" id="KW-0396">Initiation factor</keyword>
<name>A0ABD1BXD8_CARAN</name>
<dbReference type="InterPro" id="IPR016189">
    <property type="entry name" value="Transl_init_fac_IF2/IF5_N"/>
</dbReference>
<gene>
    <name evidence="8" type="ORF">V5N11_020336</name>
</gene>
<evidence type="ECO:0000256" key="2">
    <source>
        <dbReference type="ARBA" id="ARBA00022540"/>
    </source>
</evidence>
<keyword evidence="9" id="KW-1185">Reference proteome</keyword>
<evidence type="ECO:0000256" key="6">
    <source>
        <dbReference type="ARBA" id="ARBA00073542"/>
    </source>
</evidence>
<dbReference type="GO" id="GO:0003743">
    <property type="term" value="F:translation initiation factor activity"/>
    <property type="evidence" value="ECO:0007669"/>
    <property type="project" value="UniProtKB-KW"/>
</dbReference>
<dbReference type="Pfam" id="PF01873">
    <property type="entry name" value="eIF-5_eIF-2B"/>
    <property type="match status" value="1"/>
</dbReference>
<organism evidence="8 9">
    <name type="scientific">Cardamine amara subsp. amara</name>
    <dbReference type="NCBI Taxonomy" id="228776"/>
    <lineage>
        <taxon>Eukaryota</taxon>
        <taxon>Viridiplantae</taxon>
        <taxon>Streptophyta</taxon>
        <taxon>Embryophyta</taxon>
        <taxon>Tracheophyta</taxon>
        <taxon>Spermatophyta</taxon>
        <taxon>Magnoliopsida</taxon>
        <taxon>eudicotyledons</taxon>
        <taxon>Gunneridae</taxon>
        <taxon>Pentapetalae</taxon>
        <taxon>rosids</taxon>
        <taxon>malvids</taxon>
        <taxon>Brassicales</taxon>
        <taxon>Brassicaceae</taxon>
        <taxon>Cardamineae</taxon>
        <taxon>Cardamine</taxon>
    </lineage>
</organism>
<dbReference type="Proteomes" id="UP001558713">
    <property type="component" value="Unassembled WGS sequence"/>
</dbReference>
<keyword evidence="3" id="KW-0648">Protein biosynthesis</keyword>
<dbReference type="InterPro" id="IPR045196">
    <property type="entry name" value="IF2/IF5"/>
</dbReference>
<evidence type="ECO:0000256" key="3">
    <source>
        <dbReference type="ARBA" id="ARBA00022917"/>
    </source>
</evidence>
<proteinExistence type="inferred from homology"/>
<dbReference type="SMART" id="SM00653">
    <property type="entry name" value="eIF2B_5"/>
    <property type="match status" value="1"/>
</dbReference>
<evidence type="ECO:0000259" key="7">
    <source>
        <dbReference type="SMART" id="SM00653"/>
    </source>
</evidence>
<accession>A0ABD1BXD8</accession>
<comment type="subunit">
    <text evidence="5">Eukaryotic translation initiation factor 2 eIF2 is a heterotrimeric complex composed of an alpha, a beta and a gamma subunit.</text>
</comment>
<evidence type="ECO:0000256" key="4">
    <source>
        <dbReference type="ARBA" id="ARBA00054872"/>
    </source>
</evidence>
<evidence type="ECO:0000313" key="9">
    <source>
        <dbReference type="Proteomes" id="UP001558713"/>
    </source>
</evidence>
<dbReference type="EMBL" id="JBANAX010000115">
    <property type="protein sequence ID" value="KAL1221847.1"/>
    <property type="molecule type" value="Genomic_DNA"/>
</dbReference>
<dbReference type="AlphaFoldDB" id="A0ABD1BXD8"/>
<dbReference type="InterPro" id="IPR016190">
    <property type="entry name" value="Transl_init_fac_IF2/IF5_Zn-bd"/>
</dbReference>
<dbReference type="PANTHER" id="PTHR23001:SF3">
    <property type="entry name" value="EUKARYOTIC TRANSLATION INITIATION FACTOR 2 SUBUNIT 2"/>
    <property type="match status" value="1"/>
</dbReference>
<evidence type="ECO:0000256" key="5">
    <source>
        <dbReference type="ARBA" id="ARBA00063900"/>
    </source>
</evidence>
<dbReference type="SUPFAM" id="SSF100966">
    <property type="entry name" value="Translation initiation factor 2 beta, aIF2beta, N-terminal domain"/>
    <property type="match status" value="1"/>
</dbReference>
<dbReference type="InterPro" id="IPR002735">
    <property type="entry name" value="Transl_init_fac_IF2/IF5_dom"/>
</dbReference>
<protein>
    <recommendedName>
        <fullName evidence="6">Eukaryotic translation initiation factor 2 subunit beta</fullName>
    </recommendedName>
</protein>
<dbReference type="FunFam" id="3.30.30.170:FF:000001">
    <property type="entry name" value="Eukaryotic translation initiation factor 2 subunit"/>
    <property type="match status" value="1"/>
</dbReference>
<feature type="domain" description="Translation initiation factor IF2/IF5" evidence="7">
    <location>
        <begin position="33"/>
        <end position="142"/>
    </location>
</feature>
<reference evidence="8 9" key="1">
    <citation type="submission" date="2024-04" db="EMBL/GenBank/DDBJ databases">
        <title>Genome assembly C_amara_ONT_v2.</title>
        <authorList>
            <person name="Yant L."/>
            <person name="Moore C."/>
            <person name="Slenker M."/>
        </authorList>
    </citation>
    <scope>NUCLEOTIDE SEQUENCE [LARGE SCALE GENOMIC DNA]</scope>
    <source>
        <tissue evidence="8">Leaf</tissue>
    </source>
</reference>
<comment type="caution">
    <text evidence="8">The sequence shown here is derived from an EMBL/GenBank/DDBJ whole genome shotgun (WGS) entry which is preliminary data.</text>
</comment>
<dbReference type="SUPFAM" id="SSF75689">
    <property type="entry name" value="Zinc-binding domain of translation initiation factor 2 beta"/>
    <property type="match status" value="1"/>
</dbReference>
<sequence>MADESNEITEERFRMVLKIVRENIPEPAGDWLRRVIRLQTPQIVPEGEKKTAFVNFMDICNTMRRQPHHVSSFLRYGFGSRCSFDEQQRWVVLGRFKLENFEALLRRYVIEYVVCLICKSTDTILPKENRVFVLRCEKCGSRREAWQIPWK</sequence>
<evidence type="ECO:0000313" key="8">
    <source>
        <dbReference type="EMBL" id="KAL1221847.1"/>
    </source>
</evidence>
<dbReference type="Gene3D" id="3.30.30.170">
    <property type="match status" value="1"/>
</dbReference>
<dbReference type="PANTHER" id="PTHR23001">
    <property type="entry name" value="EUKARYOTIC TRANSLATION INITIATION FACTOR"/>
    <property type="match status" value="1"/>
</dbReference>
<comment type="similarity">
    <text evidence="1">Belongs to the eIF-2-beta/eIF-5 family.</text>
</comment>